<accession>A0ABS4TH77</accession>
<gene>
    <name evidence="1" type="ORF">JOF56_003734</name>
</gene>
<dbReference type="RefSeq" id="WP_209639612.1">
    <property type="nucleotide sequence ID" value="NZ_JAGINW010000001.1"/>
</dbReference>
<dbReference type="EMBL" id="JAGINW010000001">
    <property type="protein sequence ID" value="MBP2323349.1"/>
    <property type="molecule type" value="Genomic_DNA"/>
</dbReference>
<dbReference type="Proteomes" id="UP001519332">
    <property type="component" value="Unassembled WGS sequence"/>
</dbReference>
<evidence type="ECO:0000313" key="2">
    <source>
        <dbReference type="Proteomes" id="UP001519332"/>
    </source>
</evidence>
<reference evidence="1 2" key="1">
    <citation type="submission" date="2021-03" db="EMBL/GenBank/DDBJ databases">
        <title>Sequencing the genomes of 1000 actinobacteria strains.</title>
        <authorList>
            <person name="Klenk H.-P."/>
        </authorList>
    </citation>
    <scope>NUCLEOTIDE SEQUENCE [LARGE SCALE GENOMIC DNA]</scope>
    <source>
        <strain evidence="1 2">DSM 46670</strain>
    </source>
</reference>
<name>A0ABS4TH77_9PSEU</name>
<evidence type="ECO:0008006" key="3">
    <source>
        <dbReference type="Google" id="ProtNLM"/>
    </source>
</evidence>
<proteinExistence type="predicted"/>
<organism evidence="1 2">
    <name type="scientific">Kibdelosporangium banguiense</name>
    <dbReference type="NCBI Taxonomy" id="1365924"/>
    <lineage>
        <taxon>Bacteria</taxon>
        <taxon>Bacillati</taxon>
        <taxon>Actinomycetota</taxon>
        <taxon>Actinomycetes</taxon>
        <taxon>Pseudonocardiales</taxon>
        <taxon>Pseudonocardiaceae</taxon>
        <taxon>Kibdelosporangium</taxon>
    </lineage>
</organism>
<sequence length="297" mass="32149">MIDGQWKLTYPGMEYTFGTPDLPTFNRTTPDVGDVDIRVADVDRPRTDGRTFGVDFRSGRTISFDLGVRGRTEEDARRESALLTTAWRADPVRLTPGGVAELHARYAGRDRVAFGRPRRFSPNFSDVRVNGFVTVTADFAAIDDLFYAPDTETIQFGIVPPLGGGLLAPLASPLSTTMNSDRSQAIRVASEMPVWPVVEIHGPVANPVLTVVGTGGSGFTFDVRLTLLYDESITIDTRPWARSALRNGTANVAGAVRGTRLSKAALAAGSYEVGLKGNDPTGTARVRLSWRPTYASL</sequence>
<protein>
    <recommendedName>
        <fullName evidence="3">Minor tail protein</fullName>
    </recommendedName>
</protein>
<keyword evidence="2" id="KW-1185">Reference proteome</keyword>
<evidence type="ECO:0000313" key="1">
    <source>
        <dbReference type="EMBL" id="MBP2323349.1"/>
    </source>
</evidence>
<comment type="caution">
    <text evidence="1">The sequence shown here is derived from an EMBL/GenBank/DDBJ whole genome shotgun (WGS) entry which is preliminary data.</text>
</comment>